<comment type="cofactor">
    <cofactor evidence="8">
        <name>Mg(2+)</name>
        <dbReference type="ChEBI" id="CHEBI:18420"/>
    </cofactor>
    <text evidence="8">Binds 1 Mg(2+) ion.</text>
</comment>
<keyword evidence="2" id="KW-0597">Phosphoprotein</keyword>
<keyword evidence="3 8" id="KW-0479">Metal-binding</keyword>
<keyword evidence="13" id="KW-1185">Reference proteome</keyword>
<dbReference type="Proteomes" id="UP000245667">
    <property type="component" value="Unassembled WGS sequence"/>
</dbReference>
<dbReference type="EMBL" id="JACWLN010000020">
    <property type="protein sequence ID" value="MBD1263197.1"/>
    <property type="molecule type" value="Genomic_DNA"/>
</dbReference>
<dbReference type="PROSITE" id="PS00123">
    <property type="entry name" value="ALKALINE_PHOSPHATASE"/>
    <property type="match status" value="1"/>
</dbReference>
<dbReference type="PANTHER" id="PTHR11596:SF5">
    <property type="entry name" value="ALKALINE PHOSPHATASE"/>
    <property type="match status" value="1"/>
</dbReference>
<keyword evidence="5 8" id="KW-0862">Zinc</keyword>
<dbReference type="PROSITE" id="PS51257">
    <property type="entry name" value="PROKAR_LIPOPROTEIN"/>
    <property type="match status" value="1"/>
</dbReference>
<evidence type="ECO:0000256" key="8">
    <source>
        <dbReference type="PIRSR" id="PIRSR601952-2"/>
    </source>
</evidence>
<accession>A0A316DJK4</accession>
<dbReference type="InterPro" id="IPR001952">
    <property type="entry name" value="Alkaline_phosphatase"/>
</dbReference>
<organism evidence="11 12">
    <name type="scientific">Maribacter polysiphoniae</name>
    <dbReference type="NCBI Taxonomy" id="429344"/>
    <lineage>
        <taxon>Bacteria</taxon>
        <taxon>Pseudomonadati</taxon>
        <taxon>Bacteroidota</taxon>
        <taxon>Flavobacteriia</taxon>
        <taxon>Flavobacteriales</taxon>
        <taxon>Flavobacteriaceae</taxon>
        <taxon>Maribacter</taxon>
    </lineage>
</organism>
<evidence type="ECO:0000313" key="11">
    <source>
        <dbReference type="EMBL" id="PWK18105.1"/>
    </source>
</evidence>
<dbReference type="OrthoDB" id="9794455at2"/>
<feature type="binding site" evidence="8">
    <location>
        <position position="338"/>
    </location>
    <ligand>
        <name>Zn(2+)</name>
        <dbReference type="ChEBI" id="CHEBI:29105"/>
        <label>2</label>
    </ligand>
</feature>
<dbReference type="EMBL" id="QGGQ01000019">
    <property type="protein sequence ID" value="PWK18105.1"/>
    <property type="molecule type" value="Genomic_DNA"/>
</dbReference>
<dbReference type="InterPro" id="IPR018299">
    <property type="entry name" value="Alkaline_phosphatase_AS"/>
</dbReference>
<dbReference type="InterPro" id="IPR017850">
    <property type="entry name" value="Alkaline_phosphatase_core_sf"/>
</dbReference>
<dbReference type="SMART" id="SM00098">
    <property type="entry name" value="alkPPc"/>
    <property type="match status" value="1"/>
</dbReference>
<dbReference type="Proteomes" id="UP000651837">
    <property type="component" value="Unassembled WGS sequence"/>
</dbReference>
<proteinExistence type="inferred from homology"/>
<evidence type="ECO:0000313" key="12">
    <source>
        <dbReference type="Proteomes" id="UP000245667"/>
    </source>
</evidence>
<feature type="binding site" evidence="8">
    <location>
        <position position="44"/>
    </location>
    <ligand>
        <name>Mg(2+)</name>
        <dbReference type="ChEBI" id="CHEBI:18420"/>
    </ligand>
</feature>
<feature type="binding site" evidence="8">
    <location>
        <position position="264"/>
    </location>
    <ligand>
        <name>Zn(2+)</name>
        <dbReference type="ChEBI" id="CHEBI:29105"/>
        <label>2</label>
    </ligand>
</feature>
<comment type="caution">
    <text evidence="11">The sequence shown here is derived from an EMBL/GenBank/DDBJ whole genome shotgun (WGS) entry which is preliminary data.</text>
</comment>
<evidence type="ECO:0000313" key="13">
    <source>
        <dbReference type="Proteomes" id="UP000651837"/>
    </source>
</evidence>
<evidence type="ECO:0000313" key="10">
    <source>
        <dbReference type="EMBL" id="MBD1263197.1"/>
    </source>
</evidence>
<dbReference type="RefSeq" id="WP_109655102.1">
    <property type="nucleotide sequence ID" value="NZ_CAJQNU010000097.1"/>
</dbReference>
<reference evidence="11 12" key="1">
    <citation type="submission" date="2018-05" db="EMBL/GenBank/DDBJ databases">
        <title>Genomic Encyclopedia of Archaeal and Bacterial Type Strains, Phase II (KMG-II): from individual species to whole genera.</title>
        <authorList>
            <person name="Goeker M."/>
        </authorList>
    </citation>
    <scope>NUCLEOTIDE SEQUENCE [LARGE SCALE GENOMIC DNA]</scope>
    <source>
        <strain evidence="11 12">DSM 23514</strain>
    </source>
</reference>
<protein>
    <submittedName>
        <fullName evidence="11">Alkaline phosphatase</fullName>
    </submittedName>
</protein>
<feature type="binding site" evidence="8">
    <location>
        <position position="302"/>
    </location>
    <ligand>
        <name>Zn(2+)</name>
        <dbReference type="ChEBI" id="CHEBI:29105"/>
        <label>2</label>
    </ligand>
</feature>
<evidence type="ECO:0000256" key="1">
    <source>
        <dbReference type="ARBA" id="ARBA00005984"/>
    </source>
</evidence>
<gene>
    <name evidence="10" type="ORF">HZY62_21605</name>
    <name evidence="11" type="ORF">LX92_04399</name>
</gene>
<dbReference type="AlphaFoldDB" id="A0A316DJK4"/>
<feature type="binding site" evidence="8">
    <location>
        <position position="44"/>
    </location>
    <ligand>
        <name>Zn(2+)</name>
        <dbReference type="ChEBI" id="CHEBI:29105"/>
        <label>2</label>
    </ligand>
</feature>
<dbReference type="CDD" id="cd16012">
    <property type="entry name" value="ALP"/>
    <property type="match status" value="1"/>
</dbReference>
<feature type="binding site" evidence="8">
    <location>
        <position position="255"/>
    </location>
    <ligand>
        <name>Mg(2+)</name>
        <dbReference type="ChEBI" id="CHEBI:18420"/>
    </ligand>
</feature>
<evidence type="ECO:0000256" key="6">
    <source>
        <dbReference type="ARBA" id="ARBA00022842"/>
    </source>
</evidence>
<feature type="binding site" evidence="8">
    <location>
        <position position="260"/>
    </location>
    <ligand>
        <name>Zn(2+)</name>
        <dbReference type="ChEBI" id="CHEBI:29105"/>
        <label>2</label>
    </ligand>
</feature>
<dbReference type="Gene3D" id="3.40.720.10">
    <property type="entry name" value="Alkaline Phosphatase, subunit A"/>
    <property type="match status" value="1"/>
</dbReference>
<comment type="cofactor">
    <cofactor evidence="8">
        <name>Zn(2+)</name>
        <dbReference type="ChEBI" id="CHEBI:29105"/>
    </cofactor>
    <text evidence="8">Binds 2 Zn(2+) ions.</text>
</comment>
<comment type="similarity">
    <text evidence="1 9">Belongs to the alkaline phosphatase family.</text>
</comment>
<keyword evidence="4" id="KW-0378">Hydrolase</keyword>
<feature type="active site" description="Phosphoserine intermediate" evidence="7">
    <location>
        <position position="85"/>
    </location>
</feature>
<evidence type="ECO:0000256" key="7">
    <source>
        <dbReference type="PIRSR" id="PIRSR601952-1"/>
    </source>
</evidence>
<feature type="binding site" evidence="8">
    <location>
        <position position="136"/>
    </location>
    <ligand>
        <name>Mg(2+)</name>
        <dbReference type="ChEBI" id="CHEBI:18420"/>
    </ligand>
</feature>
<dbReference type="PANTHER" id="PTHR11596">
    <property type="entry name" value="ALKALINE PHOSPHATASE"/>
    <property type="match status" value="1"/>
</dbReference>
<evidence type="ECO:0000256" key="2">
    <source>
        <dbReference type="ARBA" id="ARBA00022553"/>
    </source>
</evidence>
<sequence>MRLKRIIIPFIVFSLFSCKSTIVTSKTVSNPNNTPKNVILLISDGTGLSQISSAFYYKESTPNYTRFKNIGLINTSSSREDVTDSAAGATAFACGEKTYNGAVGVAADSTNLGNIVELVASKNIKTGVIATLAITHATPACFYAHTFSRDSQEEIASQLTRSNVDFFAGGGLKFFNDRKDGQNLLINLKNNQFDVYTNALTEFATIESSNKIGFLLSNEGMPKMEEGRGDFLSKATELGIQFLSKDDSGFFLMSEGSQIDWGGHANNASWLISELIDFDNVIGKVLDFAEKDGHTLVVVTSDHETGGFTLAAKKKKREDGSEYSDYSEIGPTFSTGGHSATLIPVFAYGPGSEEFKGVYENNEIFHKIMKVTNWGKAK</sequence>
<dbReference type="Pfam" id="PF00245">
    <property type="entry name" value="Alk_phosphatase"/>
    <property type="match status" value="2"/>
</dbReference>
<name>A0A316DJK4_9FLAO</name>
<keyword evidence="6 8" id="KW-0460">Magnesium</keyword>
<feature type="binding site" evidence="8">
    <location>
        <position position="138"/>
    </location>
    <ligand>
        <name>Mg(2+)</name>
        <dbReference type="ChEBI" id="CHEBI:18420"/>
    </ligand>
</feature>
<feature type="binding site" evidence="8">
    <location>
        <position position="303"/>
    </location>
    <ligand>
        <name>Zn(2+)</name>
        <dbReference type="ChEBI" id="CHEBI:29105"/>
        <label>2</label>
    </ligand>
</feature>
<dbReference type="PRINTS" id="PR00113">
    <property type="entry name" value="ALKPHPHTASE"/>
</dbReference>
<evidence type="ECO:0000256" key="5">
    <source>
        <dbReference type="ARBA" id="ARBA00022833"/>
    </source>
</evidence>
<evidence type="ECO:0000256" key="3">
    <source>
        <dbReference type="ARBA" id="ARBA00022723"/>
    </source>
</evidence>
<evidence type="ECO:0000256" key="9">
    <source>
        <dbReference type="RuleBase" id="RU003946"/>
    </source>
</evidence>
<dbReference type="SUPFAM" id="SSF53649">
    <property type="entry name" value="Alkaline phosphatase-like"/>
    <property type="match status" value="1"/>
</dbReference>
<dbReference type="GO" id="GO:0004035">
    <property type="term" value="F:alkaline phosphatase activity"/>
    <property type="evidence" value="ECO:0007669"/>
    <property type="project" value="TreeGrafter"/>
</dbReference>
<evidence type="ECO:0000256" key="4">
    <source>
        <dbReference type="ARBA" id="ARBA00022801"/>
    </source>
</evidence>
<reference evidence="10 13" key="2">
    <citation type="submission" date="2020-07" db="EMBL/GenBank/DDBJ databases">
        <title>The draft genome sequence of Maribacter polysiphoniae KCTC 22021.</title>
        <authorList>
            <person name="Mu L."/>
        </authorList>
    </citation>
    <scope>NUCLEOTIDE SEQUENCE [LARGE SCALE GENOMIC DNA]</scope>
    <source>
        <strain evidence="10 13">KCTC 22021</strain>
    </source>
</reference>
<dbReference type="GO" id="GO:0046872">
    <property type="term" value="F:metal ion binding"/>
    <property type="evidence" value="ECO:0007669"/>
    <property type="project" value="UniProtKB-KW"/>
</dbReference>